<dbReference type="GO" id="GO:0005829">
    <property type="term" value="C:cytosol"/>
    <property type="evidence" value="ECO:0007669"/>
    <property type="project" value="TreeGrafter"/>
</dbReference>
<name>A0A1G7I7P6_9BACT</name>
<dbReference type="PANTHER" id="PTHR46832">
    <property type="entry name" value="5'-METHYLTHIOADENOSINE/S-ADENOSYLHOMOCYSTEINE NUCLEOSIDASE"/>
    <property type="match status" value="1"/>
</dbReference>
<dbReference type="EMBL" id="LT629690">
    <property type="protein sequence ID" value="SDF08494.1"/>
    <property type="molecule type" value="Genomic_DNA"/>
</dbReference>
<dbReference type="GO" id="GO:0019284">
    <property type="term" value="P:L-methionine salvage from S-adenosylmethionine"/>
    <property type="evidence" value="ECO:0007669"/>
    <property type="project" value="TreeGrafter"/>
</dbReference>
<accession>A0A1G7I7P6</accession>
<feature type="domain" description="Nucleoside phosphorylase" evidence="1">
    <location>
        <begin position="6"/>
        <end position="90"/>
    </location>
</feature>
<keyword evidence="3" id="KW-1185">Reference proteome</keyword>
<organism evidence="2 3">
    <name type="scientific">Terriglobus roseus</name>
    <dbReference type="NCBI Taxonomy" id="392734"/>
    <lineage>
        <taxon>Bacteria</taxon>
        <taxon>Pseudomonadati</taxon>
        <taxon>Acidobacteriota</taxon>
        <taxon>Terriglobia</taxon>
        <taxon>Terriglobales</taxon>
        <taxon>Acidobacteriaceae</taxon>
        <taxon>Terriglobus</taxon>
    </lineage>
</organism>
<dbReference type="Proteomes" id="UP000182427">
    <property type="component" value="Chromosome I"/>
</dbReference>
<gene>
    <name evidence="2" type="ORF">SAMN05444167_1344</name>
</gene>
<dbReference type="GO" id="GO:0009116">
    <property type="term" value="P:nucleoside metabolic process"/>
    <property type="evidence" value="ECO:0007669"/>
    <property type="project" value="InterPro"/>
</dbReference>
<proteinExistence type="predicted"/>
<dbReference type="SUPFAM" id="SSF53167">
    <property type="entry name" value="Purine and uridine phosphorylases"/>
    <property type="match status" value="1"/>
</dbReference>
<dbReference type="OrthoDB" id="5451816at2"/>
<evidence type="ECO:0000313" key="2">
    <source>
        <dbReference type="EMBL" id="SDF08494.1"/>
    </source>
</evidence>
<sequence length="229" mass="24074">MMNDAIVIIAAMPGELKPLVRSWAALESVNGVDGWQHPAGPIMAFAGGMGAAAATRAFARATQVCQPLTMLSVGWAGALREEIAPGSVIKASMVRDLNTGEMYAAEGSGGLLLTSSRVASREEKHRLAGTYDGSVAVDMEAATLARLALANGLGFRAIKAVSDSLEEELPDMNPFITAQGKFATARFVAHVATKPRYWSALSQFGKQASLAANNLCNAIADEIGIERPR</sequence>
<evidence type="ECO:0000313" key="3">
    <source>
        <dbReference type="Proteomes" id="UP000182427"/>
    </source>
</evidence>
<dbReference type="GO" id="GO:0008782">
    <property type="term" value="F:adenosylhomocysteine nucleosidase activity"/>
    <property type="evidence" value="ECO:0007669"/>
    <property type="project" value="TreeGrafter"/>
</dbReference>
<reference evidence="2 3" key="1">
    <citation type="submission" date="2016-10" db="EMBL/GenBank/DDBJ databases">
        <authorList>
            <person name="de Groot N.N."/>
        </authorList>
    </citation>
    <scope>NUCLEOTIDE SEQUENCE [LARGE SCALE GENOMIC DNA]</scope>
    <source>
        <strain evidence="2 3">GAS232</strain>
    </source>
</reference>
<protein>
    <submittedName>
        <fullName evidence="2">Adenosylhomocysteine nucleosidase</fullName>
    </submittedName>
</protein>
<evidence type="ECO:0000259" key="1">
    <source>
        <dbReference type="Pfam" id="PF01048"/>
    </source>
</evidence>
<dbReference type="AlphaFoldDB" id="A0A1G7I7P6"/>
<dbReference type="RefSeq" id="WP_083344461.1">
    <property type="nucleotide sequence ID" value="NZ_LT629690.1"/>
</dbReference>
<dbReference type="InterPro" id="IPR000845">
    <property type="entry name" value="Nucleoside_phosphorylase_d"/>
</dbReference>
<dbReference type="Pfam" id="PF01048">
    <property type="entry name" value="PNP_UDP_1"/>
    <property type="match status" value="2"/>
</dbReference>
<feature type="domain" description="Nucleoside phosphorylase" evidence="1">
    <location>
        <begin position="114"/>
        <end position="170"/>
    </location>
</feature>
<dbReference type="PANTHER" id="PTHR46832:SF1">
    <property type="entry name" value="5'-METHYLTHIOADENOSINE_S-ADENOSYLHOMOCYSTEINE NUCLEOSIDASE"/>
    <property type="match status" value="1"/>
</dbReference>
<dbReference type="Gene3D" id="3.40.50.1580">
    <property type="entry name" value="Nucleoside phosphorylase domain"/>
    <property type="match status" value="2"/>
</dbReference>
<dbReference type="InterPro" id="IPR035994">
    <property type="entry name" value="Nucleoside_phosphorylase_sf"/>
</dbReference>
<dbReference type="GO" id="GO:0008930">
    <property type="term" value="F:methylthioadenosine nucleosidase activity"/>
    <property type="evidence" value="ECO:0007669"/>
    <property type="project" value="TreeGrafter"/>
</dbReference>